<evidence type="ECO:0000313" key="2">
    <source>
        <dbReference type="EMBL" id="GIY95500.1"/>
    </source>
</evidence>
<dbReference type="AlphaFoldDB" id="A0AAV4XK83"/>
<keyword evidence="3" id="KW-1185">Reference proteome</keyword>
<feature type="region of interest" description="Disordered" evidence="1">
    <location>
        <begin position="1"/>
        <end position="22"/>
    </location>
</feature>
<sequence>MKVYSKRNDVARNTDPESNIEITPNHTTASLSLVKTVHCSLPSLKMYLKYLRLSLRDDSKLRRSRELKYRAIILQCSAASCEAIQKLMETLRWEALSHVLHPPVIAPSHFILYMMPDLSEKPFHSFEEVKLA</sequence>
<comment type="caution">
    <text evidence="2">The sequence shown here is derived from an EMBL/GenBank/DDBJ whole genome shotgun (WGS) entry which is preliminary data.</text>
</comment>
<dbReference type="Proteomes" id="UP001054945">
    <property type="component" value="Unassembled WGS sequence"/>
</dbReference>
<evidence type="ECO:0000256" key="1">
    <source>
        <dbReference type="SAM" id="MobiDB-lite"/>
    </source>
</evidence>
<feature type="compositionally biased region" description="Basic and acidic residues" evidence="1">
    <location>
        <begin position="1"/>
        <end position="15"/>
    </location>
</feature>
<reference evidence="2 3" key="1">
    <citation type="submission" date="2021-06" db="EMBL/GenBank/DDBJ databases">
        <title>Caerostris extrusa draft genome.</title>
        <authorList>
            <person name="Kono N."/>
            <person name="Arakawa K."/>
        </authorList>
    </citation>
    <scope>NUCLEOTIDE SEQUENCE [LARGE SCALE GENOMIC DNA]</scope>
</reference>
<name>A0AAV4XK83_CAEEX</name>
<accession>A0AAV4XK83</accession>
<dbReference type="EMBL" id="BPLR01017921">
    <property type="protein sequence ID" value="GIY95500.1"/>
    <property type="molecule type" value="Genomic_DNA"/>
</dbReference>
<gene>
    <name evidence="2" type="ORF">CEXT_722041</name>
</gene>
<evidence type="ECO:0000313" key="3">
    <source>
        <dbReference type="Proteomes" id="UP001054945"/>
    </source>
</evidence>
<proteinExistence type="predicted"/>
<protein>
    <submittedName>
        <fullName evidence="2">Uncharacterized protein</fullName>
    </submittedName>
</protein>
<organism evidence="2 3">
    <name type="scientific">Caerostris extrusa</name>
    <name type="common">Bark spider</name>
    <name type="synonym">Caerostris bankana</name>
    <dbReference type="NCBI Taxonomy" id="172846"/>
    <lineage>
        <taxon>Eukaryota</taxon>
        <taxon>Metazoa</taxon>
        <taxon>Ecdysozoa</taxon>
        <taxon>Arthropoda</taxon>
        <taxon>Chelicerata</taxon>
        <taxon>Arachnida</taxon>
        <taxon>Araneae</taxon>
        <taxon>Araneomorphae</taxon>
        <taxon>Entelegynae</taxon>
        <taxon>Araneoidea</taxon>
        <taxon>Araneidae</taxon>
        <taxon>Caerostris</taxon>
    </lineage>
</organism>